<accession>A0A0G1JAN8</accession>
<proteinExistence type="predicted"/>
<evidence type="ECO:0000313" key="2">
    <source>
        <dbReference type="Proteomes" id="UP000034154"/>
    </source>
</evidence>
<name>A0A0G1JAN8_9BACT</name>
<feature type="non-terminal residue" evidence="1">
    <location>
        <position position="1"/>
    </location>
</feature>
<dbReference type="AlphaFoldDB" id="A0A0G1JAN8"/>
<evidence type="ECO:0000313" key="1">
    <source>
        <dbReference type="EMBL" id="KKT68716.1"/>
    </source>
</evidence>
<organism evidence="1 2">
    <name type="scientific">Candidatus Uhrbacteria bacterium GW2011_GWF2_44_350</name>
    <dbReference type="NCBI Taxonomy" id="1619000"/>
    <lineage>
        <taxon>Bacteria</taxon>
        <taxon>Candidatus Uhriibacteriota</taxon>
    </lineage>
</organism>
<gene>
    <name evidence="1" type="ORF">UW63_C0070G0001</name>
</gene>
<protein>
    <submittedName>
        <fullName evidence="1">Uncharacterized protein</fullName>
    </submittedName>
</protein>
<reference evidence="1 2" key="1">
    <citation type="journal article" date="2015" name="Nature">
        <title>rRNA introns, odd ribosomes, and small enigmatic genomes across a large radiation of phyla.</title>
        <authorList>
            <person name="Brown C.T."/>
            <person name="Hug L.A."/>
            <person name="Thomas B.C."/>
            <person name="Sharon I."/>
            <person name="Castelle C.J."/>
            <person name="Singh A."/>
            <person name="Wilkins M.J."/>
            <person name="Williams K.H."/>
            <person name="Banfield J.F."/>
        </authorList>
    </citation>
    <scope>NUCLEOTIDE SEQUENCE [LARGE SCALE GENOMIC DNA]</scope>
</reference>
<comment type="caution">
    <text evidence="1">The sequence shown here is derived from an EMBL/GenBank/DDBJ whole genome shotgun (WGS) entry which is preliminary data.</text>
</comment>
<sequence>KTDSDRLFRFLDEFNLPSEFFRSPEVQLLAKKMLIAHFGRGFFLDASEIIERCYLPQDVIMSPEVQSAAKELLIRSFDSYSADLAVEFRNIFSISPEIIQSKEVQSAVKETAVLILKDPRVFLRSPFEERLREAIEICNNFDLQPEIVQSAAVEAIIYYLNGDESEAYFYAKQILDKFNLLPEVIKSPEVQSAAKKQLIKKLKRGLGIEAIEIRDKFNLTPEVILSPDVRFDRYGDHRDAKEICNGFNLRPPEWLEGSIKPHEKIHTDTFLDKLSKKLRNKGKSSKSK</sequence>
<dbReference type="EMBL" id="LCJB01000070">
    <property type="protein sequence ID" value="KKT68716.1"/>
    <property type="molecule type" value="Genomic_DNA"/>
</dbReference>
<dbReference type="Proteomes" id="UP000034154">
    <property type="component" value="Unassembled WGS sequence"/>
</dbReference>